<evidence type="ECO:0000313" key="2">
    <source>
        <dbReference type="EMBL" id="CDR36400.1"/>
    </source>
</evidence>
<proteinExistence type="predicted"/>
<feature type="region of interest" description="Disordered" evidence="1">
    <location>
        <begin position="47"/>
        <end position="217"/>
    </location>
</feature>
<feature type="compositionally biased region" description="Low complexity" evidence="1">
    <location>
        <begin position="153"/>
        <end position="178"/>
    </location>
</feature>
<organism evidence="2">
    <name type="scientific">Rhodotorula toruloides</name>
    <name type="common">Yeast</name>
    <name type="synonym">Rhodosporidium toruloides</name>
    <dbReference type="NCBI Taxonomy" id="5286"/>
    <lineage>
        <taxon>Eukaryota</taxon>
        <taxon>Fungi</taxon>
        <taxon>Dikarya</taxon>
        <taxon>Basidiomycota</taxon>
        <taxon>Pucciniomycotina</taxon>
        <taxon>Microbotryomycetes</taxon>
        <taxon>Sporidiobolales</taxon>
        <taxon>Sporidiobolaceae</taxon>
        <taxon>Rhodotorula</taxon>
    </lineage>
</organism>
<feature type="region of interest" description="Disordered" evidence="1">
    <location>
        <begin position="747"/>
        <end position="766"/>
    </location>
</feature>
<dbReference type="EMBL" id="LK052937">
    <property type="protein sequence ID" value="CDR36400.1"/>
    <property type="molecule type" value="Genomic_DNA"/>
</dbReference>
<feature type="compositionally biased region" description="Polar residues" evidence="1">
    <location>
        <begin position="84"/>
        <end position="96"/>
    </location>
</feature>
<protein>
    <submittedName>
        <fullName evidence="2">RHTO0S02e01618g1_1</fullName>
    </submittedName>
</protein>
<feature type="compositionally biased region" description="Basic and acidic residues" evidence="1">
    <location>
        <begin position="280"/>
        <end position="294"/>
    </location>
</feature>
<accession>A0A061AFT2</accession>
<reference evidence="2" key="1">
    <citation type="journal article" date="2014" name="Genome Announc.">
        <title>Draft genome sequence of Rhodosporidium toruloides CECT1137, an oleaginous yeast of biotechnological interest.</title>
        <authorList>
            <person name="Morin N."/>
            <person name="Calcas X."/>
            <person name="Devillers H."/>
            <person name="Durrens P."/>
            <person name="Sherman D.J."/>
            <person name="Nicaud J.-M."/>
            <person name="Neuveglise C."/>
        </authorList>
    </citation>
    <scope>NUCLEOTIDE SEQUENCE</scope>
    <source>
        <strain evidence="2">CECT1137</strain>
    </source>
</reference>
<feature type="compositionally biased region" description="Low complexity" evidence="1">
    <location>
        <begin position="97"/>
        <end position="108"/>
    </location>
</feature>
<name>A0A061AFT2_RHOTO</name>
<gene>
    <name evidence="2" type="ORF">RHTO0S_02e01618g</name>
</gene>
<feature type="compositionally biased region" description="Acidic residues" evidence="1">
    <location>
        <begin position="317"/>
        <end position="354"/>
    </location>
</feature>
<feature type="compositionally biased region" description="Low complexity" evidence="1">
    <location>
        <begin position="48"/>
        <end position="69"/>
    </location>
</feature>
<dbReference type="AlphaFoldDB" id="A0A061AFT2"/>
<feature type="region of interest" description="Disordered" evidence="1">
    <location>
        <begin position="411"/>
        <end position="434"/>
    </location>
</feature>
<dbReference type="Gene3D" id="3.60.130.30">
    <property type="match status" value="1"/>
</dbReference>
<sequence length="1212" mass="130770">MDRRPRLQHLQLRLKEVLDELEKEGARADECPQELLLELRRAPVVERSLSQLPQTPAPSSSPARSMSGSDRFERRLRPPTLRLSSENTGQIEQYTPSASSSSSSVARSTEQTAEGVRGDGFSIAGPLQEDDTLELGDGAHGLVSTAPTVGALPAPSFPSATIPSSPSASSPPAASFTLPTPPASFADSNIPIHEPVPASPPPFFHSENALPQPQSPVLDLPSVQSIVADSVEANAAPASQSDFAPAIADRRERSESPLCADSPETPAAPGADGTGLSAGRLREQKLDDARDLDRVSNASTSDGEEDGDYVPPQGAQDDGDDDDDTEMGEWDEEDEEDEGKDQEDEVFSLVEEEEPPRKRRKKTATVRALNPRDGILAANTPLAVFSNQLFALARPAVQRDIGEIVRYLRGEASTRSDPSSPLPSPPRAEVPTQSASDSLLGVARHIQQLSSTSALANFRRIVATIEAAVLLAKHKGSLVGGNERSDTSVLEELVEGVEVDAASLYKAVGEGRTWARWLVYGGVPLVIVLSVLVRLPTLVSPASISFLDLVTLRTKNGLLLDEFIPEEHPYSFASVAFSDYLRPTLATIASYSDLVIDFLGERRVVTAWERKSQRGSPPTFWLPPFERFQVQRGSLSDDIRKSVAHALLARPQPIMKTLGVFNDPIPRPEPYETTACPLTPPLRPAPDRTLRIFAGVPSVLAQTIEGLAIPNASSVASATFAHHIASLSSLPRATLDVSHPLDLTPARLGIQNPSQPRRDWDTNRPGRFFLPGEEDVTERVGYEKVGRRARAKMEDEVSGSKGLTKRGLLRRMEKMAGGGEKLVEGLSRAVEGAKKIESLKELEQMKKEGFTLGKEFVRLAVSDAVVEIMPPPPASLPSNPAPTVPLATLLPPSTIPLPLSEAYISAQRLIFPDDLMHNIGVICKNDECTTCATARERTEPPAEDAPVVLPKLARHQPDDSLDEVLGVDRRFVEVVARVTGSSQLRKQKRARATGESVVQAWGDGAAVIRLAPSFRTASFVMWDQVTWSGAKFGERWTGEEDEATGLRVMGGSGTGNGAVWRDSTLTKTLGYIFDAYGERVSPFFQFQRDLLRAIHPHAFVQLDAGLAGHDGDGDGNPFWPWPWAGGHPSTARASAMMRAHLDGDRDGLPAALAHFGNYEGGELTFPELLAASGGGGGSMEFIRPSDILHAVAKVKSGVRWTSDSAQNACYGR</sequence>
<evidence type="ECO:0000256" key="1">
    <source>
        <dbReference type="SAM" id="MobiDB-lite"/>
    </source>
</evidence>
<dbReference type="PANTHER" id="PTHR48125:SF10">
    <property type="entry name" value="OS12G0136300 PROTEIN"/>
    <property type="match status" value="1"/>
</dbReference>
<dbReference type="PANTHER" id="PTHR48125">
    <property type="entry name" value="LP07818P1"/>
    <property type="match status" value="1"/>
</dbReference>
<feature type="region of interest" description="Disordered" evidence="1">
    <location>
        <begin position="232"/>
        <end position="366"/>
    </location>
</feature>